<organism evidence="1 2">
    <name type="scientific">Lithospermum erythrorhizon</name>
    <name type="common">Purple gromwell</name>
    <name type="synonym">Lithospermum officinale var. erythrorhizon</name>
    <dbReference type="NCBI Taxonomy" id="34254"/>
    <lineage>
        <taxon>Eukaryota</taxon>
        <taxon>Viridiplantae</taxon>
        <taxon>Streptophyta</taxon>
        <taxon>Embryophyta</taxon>
        <taxon>Tracheophyta</taxon>
        <taxon>Spermatophyta</taxon>
        <taxon>Magnoliopsida</taxon>
        <taxon>eudicotyledons</taxon>
        <taxon>Gunneridae</taxon>
        <taxon>Pentapetalae</taxon>
        <taxon>asterids</taxon>
        <taxon>lamiids</taxon>
        <taxon>Boraginales</taxon>
        <taxon>Boraginaceae</taxon>
        <taxon>Boraginoideae</taxon>
        <taxon>Lithospermeae</taxon>
        <taxon>Lithospermum</taxon>
    </lineage>
</organism>
<proteinExistence type="predicted"/>
<accession>A0AAV3S4A4</accession>
<evidence type="ECO:0000313" key="1">
    <source>
        <dbReference type="EMBL" id="GAA0187256.1"/>
    </source>
</evidence>
<dbReference type="EMBL" id="BAABME010014534">
    <property type="protein sequence ID" value="GAA0187256.1"/>
    <property type="molecule type" value="Genomic_DNA"/>
</dbReference>
<dbReference type="Proteomes" id="UP001454036">
    <property type="component" value="Unassembled WGS sequence"/>
</dbReference>
<dbReference type="AlphaFoldDB" id="A0AAV3S4A4"/>
<gene>
    <name evidence="1" type="ORF">LIER_34544</name>
</gene>
<reference evidence="1 2" key="1">
    <citation type="submission" date="2024-01" db="EMBL/GenBank/DDBJ databases">
        <title>The complete chloroplast genome sequence of Lithospermum erythrorhizon: insights into the phylogenetic relationship among Boraginaceae species and the maternal lineages of purple gromwells.</title>
        <authorList>
            <person name="Okada T."/>
            <person name="Watanabe K."/>
        </authorList>
    </citation>
    <scope>NUCLEOTIDE SEQUENCE [LARGE SCALE GENOMIC DNA]</scope>
</reference>
<evidence type="ECO:0008006" key="3">
    <source>
        <dbReference type="Google" id="ProtNLM"/>
    </source>
</evidence>
<protein>
    <recommendedName>
        <fullName evidence="3">Polyprotein</fullName>
    </recommendedName>
</protein>
<sequence length="287" mass="32579">MTLSITAKFGGRSRSKSLTSSRILNENKSGKSQVSNLQHNIQPVVLFNGIIEYWNKDAQIDMIEIDSKVLNSSEQVFKCFNFSVGSSNSLKCKMVNQELNYPCFIEDLTCPKRKKEKIIEQVMVIFDNRHFQPTNLILSDTGHDMKIEALKDLGIPGDIEGAHAGTSVSKFPFGHHTTVMDHPLVQNLQIRDVAEDKDNTCFEDPKRMKIETGILLYAQDVYDMEIERINESGMVNDSNENFEDVERAPVESTVTEFFVETPSSVIDNPWIQTPVSFMKMKNPCLFL</sequence>
<keyword evidence="2" id="KW-1185">Reference proteome</keyword>
<name>A0AAV3S4A4_LITER</name>
<evidence type="ECO:0000313" key="2">
    <source>
        <dbReference type="Proteomes" id="UP001454036"/>
    </source>
</evidence>
<comment type="caution">
    <text evidence="1">The sequence shown here is derived from an EMBL/GenBank/DDBJ whole genome shotgun (WGS) entry which is preliminary data.</text>
</comment>